<reference evidence="2 3" key="1">
    <citation type="submission" date="2023-01" db="EMBL/GenBank/DDBJ databases">
        <title>Novel species of the genus Asticcacaulis isolated from rivers.</title>
        <authorList>
            <person name="Lu H."/>
        </authorList>
    </citation>
    <scope>NUCLEOTIDE SEQUENCE [LARGE SCALE GENOMIC DNA]</scope>
    <source>
        <strain evidence="2 3">BYS171W</strain>
    </source>
</reference>
<evidence type="ECO:0000313" key="2">
    <source>
        <dbReference type="EMBL" id="MDC7683242.1"/>
    </source>
</evidence>
<evidence type="ECO:0000256" key="1">
    <source>
        <dbReference type="SAM" id="MobiDB-lite"/>
    </source>
</evidence>
<accession>A0ABT5HTH2</accession>
<evidence type="ECO:0000313" key="3">
    <source>
        <dbReference type="Proteomes" id="UP001214854"/>
    </source>
</evidence>
<proteinExistence type="predicted"/>
<keyword evidence="3" id="KW-1185">Reference proteome</keyword>
<gene>
    <name evidence="2" type="ORF">PQU92_08135</name>
</gene>
<dbReference type="EMBL" id="JAQQKX010000005">
    <property type="protein sequence ID" value="MDC7683242.1"/>
    <property type="molecule type" value="Genomic_DNA"/>
</dbReference>
<feature type="region of interest" description="Disordered" evidence="1">
    <location>
        <begin position="165"/>
        <end position="186"/>
    </location>
</feature>
<comment type="caution">
    <text evidence="2">The sequence shown here is derived from an EMBL/GenBank/DDBJ whole genome shotgun (WGS) entry which is preliminary data.</text>
</comment>
<name>A0ABT5HTH2_9CAUL</name>
<dbReference type="RefSeq" id="WP_272747716.1">
    <property type="nucleotide sequence ID" value="NZ_JAQQKX010000005.1"/>
</dbReference>
<dbReference type="Proteomes" id="UP001214854">
    <property type="component" value="Unassembled WGS sequence"/>
</dbReference>
<protein>
    <submittedName>
        <fullName evidence="2">Uncharacterized protein</fullName>
    </submittedName>
</protein>
<sequence length="186" mass="20319">MPFTPSDASRFARLAIALMSNKSTPAQIRFAGREADTATLPPSDHARRLLVDLVVRAKALPDNGKVHNLHMLAERGYEVGMDLLLNVQSFAARADLEAAVASAQARLGPAKVKAHEIRTHVANHHAFDRFAMRRDLHDADEIAAREVAPDDAPLPYAQRQALAKLANESDEAAETDRALDYLSDPP</sequence>
<organism evidence="2 3">
    <name type="scientific">Asticcacaulis aquaticus</name>
    <dbReference type="NCBI Taxonomy" id="2984212"/>
    <lineage>
        <taxon>Bacteria</taxon>
        <taxon>Pseudomonadati</taxon>
        <taxon>Pseudomonadota</taxon>
        <taxon>Alphaproteobacteria</taxon>
        <taxon>Caulobacterales</taxon>
        <taxon>Caulobacteraceae</taxon>
        <taxon>Asticcacaulis</taxon>
    </lineage>
</organism>